<evidence type="ECO:0000313" key="13">
    <source>
        <dbReference type="EMBL" id="CAD8070451.1"/>
    </source>
</evidence>
<evidence type="ECO:0000256" key="8">
    <source>
        <dbReference type="ARBA" id="ARBA00022833"/>
    </source>
</evidence>
<dbReference type="EMBL" id="CAJJDM010000045">
    <property type="protein sequence ID" value="CAD8070451.1"/>
    <property type="molecule type" value="Genomic_DNA"/>
</dbReference>
<dbReference type="GO" id="GO:0046104">
    <property type="term" value="P:thymidine metabolic process"/>
    <property type="evidence" value="ECO:0007669"/>
    <property type="project" value="TreeGrafter"/>
</dbReference>
<keyword evidence="6 11" id="KW-0547">Nucleotide-binding</keyword>
<dbReference type="Proteomes" id="UP000688137">
    <property type="component" value="Unassembled WGS sequence"/>
</dbReference>
<keyword evidence="5" id="KW-0479">Metal-binding</keyword>
<evidence type="ECO:0000256" key="12">
    <source>
        <dbReference type="RuleBase" id="RU004165"/>
    </source>
</evidence>
<proteinExistence type="inferred from homology"/>
<dbReference type="AlphaFoldDB" id="A0A8S1LY33"/>
<evidence type="ECO:0000256" key="2">
    <source>
        <dbReference type="ARBA" id="ARBA00012118"/>
    </source>
</evidence>
<keyword evidence="7 11" id="KW-0418">Kinase</keyword>
<sequence length="209" mass="23838">MFTGTISVIYGPMFSGKTSELMRLVKRFTISERKCAVLNYANDNRYSDDQCISSHDKQYLKAIKVTKLFDAFDKCKDHDVVAIDEGQFFSDIVEFSEAMANLGKIVIVAALDGTFDRKPFRNILNLIPLAERITKLTAVCWFCKKENASFTKRTVQSQEIELIGGEDCYKPACRVCFNLTENQFNKHITTQIPVCQNDERVFGQQNLIC</sequence>
<dbReference type="GO" id="GO:0005524">
    <property type="term" value="F:ATP binding"/>
    <property type="evidence" value="ECO:0007669"/>
    <property type="project" value="UniProtKB-KW"/>
</dbReference>
<evidence type="ECO:0000256" key="9">
    <source>
        <dbReference type="ARBA" id="ARBA00022840"/>
    </source>
</evidence>
<reference evidence="13" key="1">
    <citation type="submission" date="2021-01" db="EMBL/GenBank/DDBJ databases">
        <authorList>
            <consortium name="Genoscope - CEA"/>
            <person name="William W."/>
        </authorList>
    </citation>
    <scope>NUCLEOTIDE SEQUENCE</scope>
</reference>
<dbReference type="GO" id="GO:0046872">
    <property type="term" value="F:metal ion binding"/>
    <property type="evidence" value="ECO:0007669"/>
    <property type="project" value="UniProtKB-KW"/>
</dbReference>
<dbReference type="OMA" id="IPVYSND"/>
<accession>A0A8S1LY33</accession>
<evidence type="ECO:0000256" key="11">
    <source>
        <dbReference type="RuleBase" id="RU000544"/>
    </source>
</evidence>
<dbReference type="PANTHER" id="PTHR11441:SF0">
    <property type="entry name" value="THYMIDINE KINASE, CYTOSOLIC"/>
    <property type="match status" value="1"/>
</dbReference>
<keyword evidence="9 11" id="KW-0067">ATP-binding</keyword>
<dbReference type="InterPro" id="IPR020633">
    <property type="entry name" value="Thymidine_kinase_CS"/>
</dbReference>
<dbReference type="GO" id="GO:0042802">
    <property type="term" value="F:identical protein binding"/>
    <property type="evidence" value="ECO:0007669"/>
    <property type="project" value="UniProtKB-ARBA"/>
</dbReference>
<evidence type="ECO:0000256" key="7">
    <source>
        <dbReference type="ARBA" id="ARBA00022777"/>
    </source>
</evidence>
<comment type="catalytic activity">
    <reaction evidence="10 11">
        <text>thymidine + ATP = dTMP + ADP + H(+)</text>
        <dbReference type="Rhea" id="RHEA:19129"/>
        <dbReference type="ChEBI" id="CHEBI:15378"/>
        <dbReference type="ChEBI" id="CHEBI:17748"/>
        <dbReference type="ChEBI" id="CHEBI:30616"/>
        <dbReference type="ChEBI" id="CHEBI:63528"/>
        <dbReference type="ChEBI" id="CHEBI:456216"/>
        <dbReference type="EC" id="2.7.1.21"/>
    </reaction>
</comment>
<evidence type="ECO:0000256" key="10">
    <source>
        <dbReference type="ARBA" id="ARBA00048254"/>
    </source>
</evidence>
<organism evidence="13 14">
    <name type="scientific">Paramecium primaurelia</name>
    <dbReference type="NCBI Taxonomy" id="5886"/>
    <lineage>
        <taxon>Eukaryota</taxon>
        <taxon>Sar</taxon>
        <taxon>Alveolata</taxon>
        <taxon>Ciliophora</taxon>
        <taxon>Intramacronucleata</taxon>
        <taxon>Oligohymenophorea</taxon>
        <taxon>Peniculida</taxon>
        <taxon>Parameciidae</taxon>
        <taxon>Paramecium</taxon>
    </lineage>
</organism>
<comment type="similarity">
    <text evidence="1 12">Belongs to the thymidine kinase family.</text>
</comment>
<dbReference type="FunFam" id="3.40.50.300:FF:001270">
    <property type="entry name" value="Thymidine kinase"/>
    <property type="match status" value="1"/>
</dbReference>
<keyword evidence="14" id="KW-1185">Reference proteome</keyword>
<keyword evidence="4 11" id="KW-0808">Transferase</keyword>
<name>A0A8S1LY33_PARPR</name>
<keyword evidence="8" id="KW-0862">Zinc</keyword>
<gene>
    <name evidence="13" type="ORF">PPRIM_AZ9-3.1.T0450252</name>
</gene>
<evidence type="ECO:0000256" key="6">
    <source>
        <dbReference type="ARBA" id="ARBA00022741"/>
    </source>
</evidence>
<dbReference type="Pfam" id="PF00265">
    <property type="entry name" value="TK"/>
    <property type="match status" value="1"/>
</dbReference>
<dbReference type="PANTHER" id="PTHR11441">
    <property type="entry name" value="THYMIDINE KINASE"/>
    <property type="match status" value="1"/>
</dbReference>
<dbReference type="EC" id="2.7.1.21" evidence="2 11"/>
<dbReference type="GO" id="GO:0004797">
    <property type="term" value="F:thymidine kinase activity"/>
    <property type="evidence" value="ECO:0007669"/>
    <property type="project" value="UniProtKB-EC"/>
</dbReference>
<keyword evidence="3 11" id="KW-0237">DNA synthesis</keyword>
<evidence type="ECO:0000313" key="14">
    <source>
        <dbReference type="Proteomes" id="UP000688137"/>
    </source>
</evidence>
<protein>
    <recommendedName>
        <fullName evidence="2 11">Thymidine kinase</fullName>
        <ecNumber evidence="2 11">2.7.1.21</ecNumber>
    </recommendedName>
</protein>
<dbReference type="PIRSF" id="PIRSF035805">
    <property type="entry name" value="TK_cell"/>
    <property type="match status" value="1"/>
</dbReference>
<evidence type="ECO:0000256" key="5">
    <source>
        <dbReference type="ARBA" id="ARBA00022723"/>
    </source>
</evidence>
<dbReference type="PROSITE" id="PS00603">
    <property type="entry name" value="TK_CELLULAR_TYPE"/>
    <property type="match status" value="1"/>
</dbReference>
<evidence type="ECO:0000256" key="4">
    <source>
        <dbReference type="ARBA" id="ARBA00022679"/>
    </source>
</evidence>
<evidence type="ECO:0000256" key="3">
    <source>
        <dbReference type="ARBA" id="ARBA00022634"/>
    </source>
</evidence>
<evidence type="ECO:0000256" key="1">
    <source>
        <dbReference type="ARBA" id="ARBA00007587"/>
    </source>
</evidence>
<comment type="caution">
    <text evidence="13">The sequence shown here is derived from an EMBL/GenBank/DDBJ whole genome shotgun (WGS) entry which is preliminary data.</text>
</comment>
<dbReference type="GO" id="GO:0071897">
    <property type="term" value="P:DNA biosynthetic process"/>
    <property type="evidence" value="ECO:0007669"/>
    <property type="project" value="UniProtKB-KW"/>
</dbReference>
<dbReference type="InterPro" id="IPR001267">
    <property type="entry name" value="Thymidine_kinase"/>
</dbReference>